<dbReference type="PANTHER" id="PTHR43016">
    <property type="entry name" value="PRESEQUENCE PROTEASE"/>
    <property type="match status" value="1"/>
</dbReference>
<dbReference type="InterPro" id="IPR011765">
    <property type="entry name" value="Pept_M16_N"/>
</dbReference>
<dbReference type="Proteomes" id="UP000193498">
    <property type="component" value="Unassembled WGS sequence"/>
</dbReference>
<evidence type="ECO:0000313" key="4">
    <source>
        <dbReference type="EMBL" id="ORY06614.1"/>
    </source>
</evidence>
<dbReference type="InterPro" id="IPR011249">
    <property type="entry name" value="Metalloenz_LuxS/M16"/>
</dbReference>
<dbReference type="InterPro" id="IPR007863">
    <property type="entry name" value="Peptidase_M16_C"/>
</dbReference>
<feature type="compositionally biased region" description="Basic and acidic residues" evidence="1">
    <location>
        <begin position="384"/>
        <end position="393"/>
    </location>
</feature>
<feature type="region of interest" description="Disordered" evidence="1">
    <location>
        <begin position="354"/>
        <end position="417"/>
    </location>
</feature>
<dbReference type="FunFam" id="3.30.830.10:FF:000015">
    <property type="entry name" value="Putative zinc metalloprotease"/>
    <property type="match status" value="1"/>
</dbReference>
<dbReference type="PANTHER" id="PTHR43016:SF6">
    <property type="entry name" value="PEPTIDASE M16 N-TERMINAL DOMAIN-CONTAINING PROTEIN"/>
    <property type="match status" value="1"/>
</dbReference>
<evidence type="ECO:0000259" key="3">
    <source>
        <dbReference type="Pfam" id="PF05193"/>
    </source>
</evidence>
<name>A0A1Y1Z924_9FUNG</name>
<keyword evidence="5" id="KW-1185">Reference proteome</keyword>
<proteinExistence type="predicted"/>
<comment type="caution">
    <text evidence="4">The sequence shown here is derived from an EMBL/GenBank/DDBJ whole genome shotgun (WGS) entry which is preliminary data.</text>
</comment>
<dbReference type="Pfam" id="PF05193">
    <property type="entry name" value="Peptidase_M16_C"/>
    <property type="match status" value="1"/>
</dbReference>
<evidence type="ECO:0000259" key="2">
    <source>
        <dbReference type="Pfam" id="PF00675"/>
    </source>
</evidence>
<feature type="domain" description="Peptidase M16 N-terminal" evidence="2">
    <location>
        <begin position="55"/>
        <end position="143"/>
    </location>
</feature>
<gene>
    <name evidence="4" type="ORF">K493DRAFT_18579</name>
</gene>
<organism evidence="4 5">
    <name type="scientific">Basidiobolus meristosporus CBS 931.73</name>
    <dbReference type="NCBI Taxonomy" id="1314790"/>
    <lineage>
        <taxon>Eukaryota</taxon>
        <taxon>Fungi</taxon>
        <taxon>Fungi incertae sedis</taxon>
        <taxon>Zoopagomycota</taxon>
        <taxon>Entomophthoromycotina</taxon>
        <taxon>Basidiobolomycetes</taxon>
        <taxon>Basidiobolales</taxon>
        <taxon>Basidiobolaceae</taxon>
        <taxon>Basidiobolus</taxon>
    </lineage>
</organism>
<dbReference type="InParanoid" id="A0A1Y1Z924"/>
<protein>
    <submittedName>
        <fullName evidence="4">Uncharacterized protein</fullName>
    </submittedName>
</protein>
<dbReference type="Gene3D" id="3.30.830.10">
    <property type="entry name" value="Metalloenzyme, LuxS/M16 peptidase-like"/>
    <property type="match status" value="4"/>
</dbReference>
<sequence length="1181" mass="132426">MVHTFSLVEDIDFRSPNGKVGLQVYKPSSSGFRIININVPGPLCYASIIVPTIADNDKGLPHTLEHLIFCGSKEFPLRGYLDSLANRSLSTGTNAYTTEDHTAYTLATAGAEGMINTLPVFLDHVLHPTLRDEQFVTEVYHVDGQGKEQGVVYSEMASREHSEADLLDFHLRKELYRGMTTYSHECGGLTPDIATLTNEEIIEYHKRFYHPDNITLILAGDNIDMEKLFNKLNEHPDTLEKTNFGAGCKEKELVFEPPTFSLPDGEVILTKVVPFPSNDDDVGSIGYGWRGPPVEDVFNIVAIEVLFRYLHETSAAPLSQRFVERPEPYANQIDFEVKAYTYTSLLLVFSGVPYNQSQDDEDDEDMSDEESEGEDELRGKKRQHSDEESAHSDVDDETMEDDFADDPSENPVPPLFEPNAYYSELREVFSDIVNNGFLDFEQMRNAVKRHRIKILEALEEDPHEVIASYLLLDVLASHYSSTSVHSPKIGTRSKIFQILDELELKSEQFWQDLLKTWFLDQPVVEIKMIPDTELGPQLDAQKSAAQEARCEELGPDGLALQAEIVNKAVDANTIRIPSEVLRSMPAIPTLNTVSKLPSKLTNLDLSSNADFSMRPFKTIQLVETDTYFTHVKFCFPTQFLDENVRPYLVLFQELLSQTDVIVPVVDKESTLVKTEKMDYRDLVNEISRDLVSHECAVGFGNDTFACSWMSEVFVLAASSEPAKFSKLCELLTRILMFASFTRERILIVAKNLLSELVELKREGGDMMAALTTRITSALRPSESNTQWDFGKASNAATKDISNDIPISIFRQEAFLKSVIYKLEESESNEAEEIIDCLQSIQASLLMSIQQILAKASKEDPQLIAGFLQISTPFDFSPSGTTLSAADELLRVWDSNYAKYLAFHNPNRPEGQIANYSTDRCVDLKTFPFPRSPYKAQNSKPIGLVLPMSSITSSFLLSVVPCDILHAHIDLNNEALAKEYFATILLCEIFSRAEGPLYTLIRGNGYAYDASLCVYAWTGQMVFEIRDAADPIKAVQSFWELLKNMKEDASEWDKLVGDFELDTARAGIAYRSCMEGATAGGVIGAALGCCLKGFGSLETQEKYFRRYLYSVDKVDLRGAFEKYLTRFLEVSGNSITLALTPSDNTKLICEQLSEANPARIKFAKAAVDDFMIEDVFPSEAAR</sequence>
<dbReference type="GO" id="GO:0046872">
    <property type="term" value="F:metal ion binding"/>
    <property type="evidence" value="ECO:0007669"/>
    <property type="project" value="InterPro"/>
</dbReference>
<dbReference type="AlphaFoldDB" id="A0A1Y1Z924"/>
<dbReference type="FunCoup" id="A0A1Y1Z924">
    <property type="interactions" value="12"/>
</dbReference>
<dbReference type="Pfam" id="PF00675">
    <property type="entry name" value="Peptidase_M16"/>
    <property type="match status" value="1"/>
</dbReference>
<dbReference type="EMBL" id="MCFE01000015">
    <property type="protein sequence ID" value="ORY06614.1"/>
    <property type="molecule type" value="Genomic_DNA"/>
</dbReference>
<dbReference type="OrthoDB" id="4953at2759"/>
<feature type="domain" description="Peptidase M16 C-terminal" evidence="3">
    <location>
        <begin position="196"/>
        <end position="338"/>
    </location>
</feature>
<reference evidence="4 5" key="1">
    <citation type="submission" date="2016-07" db="EMBL/GenBank/DDBJ databases">
        <title>Pervasive Adenine N6-methylation of Active Genes in Fungi.</title>
        <authorList>
            <consortium name="DOE Joint Genome Institute"/>
            <person name="Mondo S.J."/>
            <person name="Dannebaum R.O."/>
            <person name="Kuo R.C."/>
            <person name="Labutti K."/>
            <person name="Haridas S."/>
            <person name="Kuo A."/>
            <person name="Salamov A."/>
            <person name="Ahrendt S.R."/>
            <person name="Lipzen A."/>
            <person name="Sullivan W."/>
            <person name="Andreopoulos W.B."/>
            <person name="Clum A."/>
            <person name="Lindquist E."/>
            <person name="Daum C."/>
            <person name="Ramamoorthy G.K."/>
            <person name="Gryganskyi A."/>
            <person name="Culley D."/>
            <person name="Magnuson J.K."/>
            <person name="James T.Y."/>
            <person name="O'Malley M.A."/>
            <person name="Stajich J.E."/>
            <person name="Spatafora J.W."/>
            <person name="Visel A."/>
            <person name="Grigoriev I.V."/>
        </authorList>
    </citation>
    <scope>NUCLEOTIDE SEQUENCE [LARGE SCALE GENOMIC DNA]</scope>
    <source>
        <strain evidence="4 5">CBS 931.73</strain>
    </source>
</reference>
<dbReference type="SUPFAM" id="SSF63411">
    <property type="entry name" value="LuxS/MPP-like metallohydrolase"/>
    <property type="match status" value="4"/>
</dbReference>
<evidence type="ECO:0000313" key="5">
    <source>
        <dbReference type="Proteomes" id="UP000193498"/>
    </source>
</evidence>
<feature type="compositionally biased region" description="Acidic residues" evidence="1">
    <location>
        <begin position="394"/>
        <end position="408"/>
    </location>
</feature>
<accession>A0A1Y1Z924</accession>
<evidence type="ECO:0000256" key="1">
    <source>
        <dbReference type="SAM" id="MobiDB-lite"/>
    </source>
</evidence>
<dbReference type="STRING" id="1314790.A0A1Y1Z924"/>
<feature type="compositionally biased region" description="Acidic residues" evidence="1">
    <location>
        <begin position="358"/>
        <end position="375"/>
    </location>
</feature>